<evidence type="ECO:0000313" key="2">
    <source>
        <dbReference type="EMBL" id="KAJ3050718.1"/>
    </source>
</evidence>
<keyword evidence="3" id="KW-1185">Reference proteome</keyword>
<feature type="non-terminal residue" evidence="2">
    <location>
        <position position="156"/>
    </location>
</feature>
<accession>A0AAD5SAH1</accession>
<gene>
    <name evidence="2" type="ORF">HK097_008299</name>
</gene>
<proteinExistence type="predicted"/>
<sequence length="156" mass="17554">PRCPFHTAVEEGIEVRQSGMGVGLGAFASEMYSLRESEASPIVFKKGDVVCEYRGYVMDEAQFCRRYPPNEKAEYAFQISRNPFIIIDSRDSTAGVARYINEPAKKNPSNAEFVKHPGCPEVKRVLCKAKRDILIGEEILARYGSNKEYYSTMGKV</sequence>
<dbReference type="Pfam" id="PF00856">
    <property type="entry name" value="SET"/>
    <property type="match status" value="1"/>
</dbReference>
<dbReference type="AlphaFoldDB" id="A0AAD5SAH1"/>
<organism evidence="2 3">
    <name type="scientific">Rhizophlyctis rosea</name>
    <dbReference type="NCBI Taxonomy" id="64517"/>
    <lineage>
        <taxon>Eukaryota</taxon>
        <taxon>Fungi</taxon>
        <taxon>Fungi incertae sedis</taxon>
        <taxon>Chytridiomycota</taxon>
        <taxon>Chytridiomycota incertae sedis</taxon>
        <taxon>Chytridiomycetes</taxon>
        <taxon>Rhizophlyctidales</taxon>
        <taxon>Rhizophlyctidaceae</taxon>
        <taxon>Rhizophlyctis</taxon>
    </lineage>
</organism>
<dbReference type="Gene3D" id="2.170.270.10">
    <property type="entry name" value="SET domain"/>
    <property type="match status" value="1"/>
</dbReference>
<protein>
    <recommendedName>
        <fullName evidence="1">SET domain-containing protein</fullName>
    </recommendedName>
</protein>
<feature type="domain" description="SET" evidence="1">
    <location>
        <begin position="11"/>
        <end position="144"/>
    </location>
</feature>
<reference evidence="2" key="1">
    <citation type="submission" date="2020-05" db="EMBL/GenBank/DDBJ databases">
        <title>Phylogenomic resolution of chytrid fungi.</title>
        <authorList>
            <person name="Stajich J.E."/>
            <person name="Amses K."/>
            <person name="Simmons R."/>
            <person name="Seto K."/>
            <person name="Myers J."/>
            <person name="Bonds A."/>
            <person name="Quandt C.A."/>
            <person name="Barry K."/>
            <person name="Liu P."/>
            <person name="Grigoriev I."/>
            <person name="Longcore J.E."/>
            <person name="James T.Y."/>
        </authorList>
    </citation>
    <scope>NUCLEOTIDE SEQUENCE</scope>
    <source>
        <strain evidence="2">JEL0318</strain>
    </source>
</reference>
<comment type="caution">
    <text evidence="2">The sequence shown here is derived from an EMBL/GenBank/DDBJ whole genome shotgun (WGS) entry which is preliminary data.</text>
</comment>
<dbReference type="PROSITE" id="PS50280">
    <property type="entry name" value="SET"/>
    <property type="match status" value="1"/>
</dbReference>
<dbReference type="EMBL" id="JADGJD010000480">
    <property type="protein sequence ID" value="KAJ3050718.1"/>
    <property type="molecule type" value="Genomic_DNA"/>
</dbReference>
<name>A0AAD5SAH1_9FUNG</name>
<evidence type="ECO:0000313" key="3">
    <source>
        <dbReference type="Proteomes" id="UP001212841"/>
    </source>
</evidence>
<dbReference type="InterPro" id="IPR046341">
    <property type="entry name" value="SET_dom_sf"/>
</dbReference>
<dbReference type="Proteomes" id="UP001212841">
    <property type="component" value="Unassembled WGS sequence"/>
</dbReference>
<dbReference type="SUPFAM" id="SSF82199">
    <property type="entry name" value="SET domain"/>
    <property type="match status" value="1"/>
</dbReference>
<evidence type="ECO:0000259" key="1">
    <source>
        <dbReference type="PROSITE" id="PS50280"/>
    </source>
</evidence>
<dbReference type="InterPro" id="IPR001214">
    <property type="entry name" value="SET_dom"/>
</dbReference>